<keyword evidence="6 10" id="KW-0456">Lyase</keyword>
<dbReference type="Proteomes" id="UP000253501">
    <property type="component" value="Unassembled WGS sequence"/>
</dbReference>
<name>A0A367P815_CUPNE</name>
<evidence type="ECO:0000256" key="2">
    <source>
        <dbReference type="ARBA" id="ARBA00001968"/>
    </source>
</evidence>
<evidence type="ECO:0000256" key="1">
    <source>
        <dbReference type="ARBA" id="ARBA00001342"/>
    </source>
</evidence>
<reference evidence="11 12" key="1">
    <citation type="submission" date="2018-04" db="EMBL/GenBank/DDBJ databases">
        <title>Cupriavidus necator CR12 genome sequencing and assembly.</title>
        <authorList>
            <person name="Ben Fekih I."/>
            <person name="Mazhar H.S."/>
            <person name="Bello S.K."/>
            <person name="Rensing C."/>
        </authorList>
    </citation>
    <scope>NUCLEOTIDE SEQUENCE [LARGE SCALE GENOMIC DNA]</scope>
    <source>
        <strain evidence="11 12">CR12</strain>
    </source>
</reference>
<comment type="subunit">
    <text evidence="4 10">Homotrimer.</text>
</comment>
<dbReference type="EC" id="4.1.3.17" evidence="10"/>
<dbReference type="InterPro" id="IPR036704">
    <property type="entry name" value="RraA/RraA-like_sf"/>
</dbReference>
<organism evidence="11 12">
    <name type="scientific">Cupriavidus necator</name>
    <name type="common">Alcaligenes eutrophus</name>
    <name type="synonym">Ralstonia eutropha</name>
    <dbReference type="NCBI Taxonomy" id="106590"/>
    <lineage>
        <taxon>Bacteria</taxon>
        <taxon>Pseudomonadati</taxon>
        <taxon>Pseudomonadota</taxon>
        <taxon>Betaproteobacteria</taxon>
        <taxon>Burkholderiales</taxon>
        <taxon>Burkholderiaceae</taxon>
        <taxon>Cupriavidus</taxon>
    </lineage>
</organism>
<dbReference type="GO" id="GO:0046872">
    <property type="term" value="F:metal ion binding"/>
    <property type="evidence" value="ECO:0007669"/>
    <property type="project" value="UniProtKB-KW"/>
</dbReference>
<protein>
    <recommendedName>
        <fullName evidence="10">4-hydroxy-4-methyl-2-oxoglutarate aldolase</fullName>
        <shortName evidence="10">HMG aldolase</shortName>
        <ecNumber evidence="10">4.1.1.112</ecNumber>
        <ecNumber evidence="10">4.1.3.17</ecNumber>
    </recommendedName>
    <alternativeName>
        <fullName evidence="10">Oxaloacetate decarboxylase</fullName>
    </alternativeName>
</protein>
<dbReference type="GO" id="GO:0051252">
    <property type="term" value="P:regulation of RNA metabolic process"/>
    <property type="evidence" value="ECO:0007669"/>
    <property type="project" value="InterPro"/>
</dbReference>
<evidence type="ECO:0000256" key="3">
    <source>
        <dbReference type="ARBA" id="ARBA00008621"/>
    </source>
</evidence>
<dbReference type="GO" id="GO:0047443">
    <property type="term" value="F:4-hydroxy-4-methyl-2-oxoglutarate aldolase activity"/>
    <property type="evidence" value="ECO:0007669"/>
    <property type="project" value="UniProtKB-EC"/>
</dbReference>
<dbReference type="SUPFAM" id="SSF89562">
    <property type="entry name" value="RraA-like"/>
    <property type="match status" value="1"/>
</dbReference>
<dbReference type="PANTHER" id="PTHR33254">
    <property type="entry name" value="4-HYDROXY-4-METHYL-2-OXOGLUTARATE ALDOLASE 3-RELATED"/>
    <property type="match status" value="1"/>
</dbReference>
<comment type="catalytic activity">
    <reaction evidence="1 10">
        <text>4-hydroxy-4-methyl-2-oxoglutarate = 2 pyruvate</text>
        <dbReference type="Rhea" id="RHEA:22748"/>
        <dbReference type="ChEBI" id="CHEBI:15361"/>
        <dbReference type="ChEBI" id="CHEBI:58276"/>
        <dbReference type="EC" id="4.1.3.17"/>
    </reaction>
</comment>
<comment type="cofactor">
    <cofactor evidence="2 10">
        <name>a divalent metal cation</name>
        <dbReference type="ChEBI" id="CHEBI:60240"/>
    </cofactor>
</comment>
<evidence type="ECO:0000256" key="10">
    <source>
        <dbReference type="RuleBase" id="RU004338"/>
    </source>
</evidence>
<evidence type="ECO:0000256" key="9">
    <source>
        <dbReference type="PIRSR" id="PIRSR605493-1"/>
    </source>
</evidence>
<dbReference type="InterPro" id="IPR010203">
    <property type="entry name" value="RraA"/>
</dbReference>
<dbReference type="NCBIfam" id="TIGR01935">
    <property type="entry name" value="NOT-MenG"/>
    <property type="match status" value="1"/>
</dbReference>
<dbReference type="EC" id="4.1.1.112" evidence="10"/>
<dbReference type="Gene3D" id="3.50.30.40">
    <property type="entry name" value="Ribonuclease E inhibitor RraA/RraA-like"/>
    <property type="match status" value="1"/>
</dbReference>
<evidence type="ECO:0000256" key="7">
    <source>
        <dbReference type="ARBA" id="ARBA00025046"/>
    </source>
</evidence>
<dbReference type="AlphaFoldDB" id="A0A367P815"/>
<dbReference type="NCBIfam" id="NF006875">
    <property type="entry name" value="PRK09372.1"/>
    <property type="match status" value="1"/>
</dbReference>
<dbReference type="EMBL" id="QDHA01000131">
    <property type="protein sequence ID" value="RCJ03714.1"/>
    <property type="molecule type" value="Genomic_DNA"/>
</dbReference>
<dbReference type="GO" id="GO:0008428">
    <property type="term" value="F:ribonuclease inhibitor activity"/>
    <property type="evidence" value="ECO:0007669"/>
    <property type="project" value="InterPro"/>
</dbReference>
<evidence type="ECO:0000256" key="6">
    <source>
        <dbReference type="ARBA" id="ARBA00023239"/>
    </source>
</evidence>
<dbReference type="CDD" id="cd16841">
    <property type="entry name" value="RraA_family"/>
    <property type="match status" value="1"/>
</dbReference>
<proteinExistence type="inferred from homology"/>
<feature type="binding site" evidence="9">
    <location>
        <position position="103"/>
    </location>
    <ligand>
        <name>substrate</name>
    </ligand>
</feature>
<dbReference type="PANTHER" id="PTHR33254:SF4">
    <property type="entry name" value="4-HYDROXY-4-METHYL-2-OXOGLUTARATE ALDOLASE 3-RELATED"/>
    <property type="match status" value="1"/>
</dbReference>
<comment type="function">
    <text evidence="7 10">Catalyzes the aldol cleavage of 4-hydroxy-4-methyl-2-oxoglutarate (HMG) into 2 molecules of pyruvate. Also contains a secondary oxaloacetate (OAA) decarboxylase activity due to the common pyruvate enolate transition state formed following C-C bond cleavage in the retro-aldol and decarboxylation reactions.</text>
</comment>
<comment type="cofactor">
    <cofactor evidence="9">
        <name>Mg(2+)</name>
        <dbReference type="ChEBI" id="CHEBI:18420"/>
    </cofactor>
</comment>
<feature type="binding site" evidence="9">
    <location>
        <position position="104"/>
    </location>
    <ligand>
        <name>Mg(2+)</name>
        <dbReference type="ChEBI" id="CHEBI:18420"/>
    </ligand>
</feature>
<evidence type="ECO:0000256" key="8">
    <source>
        <dbReference type="ARBA" id="ARBA00047973"/>
    </source>
</evidence>
<dbReference type="InterPro" id="IPR005493">
    <property type="entry name" value="RraA/RraA-like"/>
</dbReference>
<keyword evidence="5 9" id="KW-0479">Metal-binding</keyword>
<feature type="binding site" evidence="9">
    <location>
        <begin position="81"/>
        <end position="84"/>
    </location>
    <ligand>
        <name>substrate</name>
    </ligand>
</feature>
<gene>
    <name evidence="11" type="ORF">DDK22_35770</name>
</gene>
<evidence type="ECO:0000256" key="5">
    <source>
        <dbReference type="ARBA" id="ARBA00022723"/>
    </source>
</evidence>
<evidence type="ECO:0000313" key="11">
    <source>
        <dbReference type="EMBL" id="RCJ03714.1"/>
    </source>
</evidence>
<sequence length="178" mass="18625">MFMSSSTVLSTSDLADSNPSLVQGFDSPFKSYGGRRAFQGSIETVQCFEDAGAIRECLAEPGLGRVLIADAGGSRRVAVLGDKMARLGMENGWAGVIVNGAVRDCETLSQLDFGVLALGAVPVRGGLQGEGKRGADLTIDEIPFLVGTYVYVDADGILLSDEALKSDITTDRGDCIPS</sequence>
<dbReference type="GO" id="GO:0008948">
    <property type="term" value="F:oxaloacetate decarboxylase activity"/>
    <property type="evidence" value="ECO:0007669"/>
    <property type="project" value="UniProtKB-EC"/>
</dbReference>
<comment type="similarity">
    <text evidence="3 10">Belongs to the class II aldolase/RraA-like family.</text>
</comment>
<evidence type="ECO:0000256" key="4">
    <source>
        <dbReference type="ARBA" id="ARBA00011233"/>
    </source>
</evidence>
<keyword evidence="9" id="KW-0460">Magnesium</keyword>
<accession>A0A367P815</accession>
<evidence type="ECO:0000313" key="12">
    <source>
        <dbReference type="Proteomes" id="UP000253501"/>
    </source>
</evidence>
<comment type="caution">
    <text evidence="11">The sequence shown here is derived from an EMBL/GenBank/DDBJ whole genome shotgun (WGS) entry which is preliminary data.</text>
</comment>
<dbReference type="Pfam" id="PF03737">
    <property type="entry name" value="RraA-like"/>
    <property type="match status" value="1"/>
</dbReference>
<comment type="catalytic activity">
    <reaction evidence="8 10">
        <text>oxaloacetate + H(+) = pyruvate + CO2</text>
        <dbReference type="Rhea" id="RHEA:15641"/>
        <dbReference type="ChEBI" id="CHEBI:15361"/>
        <dbReference type="ChEBI" id="CHEBI:15378"/>
        <dbReference type="ChEBI" id="CHEBI:16452"/>
        <dbReference type="ChEBI" id="CHEBI:16526"/>
        <dbReference type="EC" id="4.1.1.112"/>
    </reaction>
</comment>